<name>A0AAV2LXC3_KNICA</name>
<dbReference type="EMBL" id="OZ035827">
    <property type="protein sequence ID" value="CAL1605702.1"/>
    <property type="molecule type" value="Genomic_DNA"/>
</dbReference>
<reference evidence="2 3" key="1">
    <citation type="submission" date="2024-04" db="EMBL/GenBank/DDBJ databases">
        <authorList>
            <person name="Waldvogel A.-M."/>
            <person name="Schoenle A."/>
        </authorList>
    </citation>
    <scope>NUCLEOTIDE SEQUENCE [LARGE SCALE GENOMIC DNA]</scope>
</reference>
<evidence type="ECO:0000256" key="1">
    <source>
        <dbReference type="SAM" id="MobiDB-lite"/>
    </source>
</evidence>
<dbReference type="AlphaFoldDB" id="A0AAV2LXC3"/>
<organism evidence="2 3">
    <name type="scientific">Knipowitschia caucasica</name>
    <name type="common">Caucasian dwarf goby</name>
    <name type="synonym">Pomatoschistus caucasicus</name>
    <dbReference type="NCBI Taxonomy" id="637954"/>
    <lineage>
        <taxon>Eukaryota</taxon>
        <taxon>Metazoa</taxon>
        <taxon>Chordata</taxon>
        <taxon>Craniata</taxon>
        <taxon>Vertebrata</taxon>
        <taxon>Euteleostomi</taxon>
        <taxon>Actinopterygii</taxon>
        <taxon>Neopterygii</taxon>
        <taxon>Teleostei</taxon>
        <taxon>Neoteleostei</taxon>
        <taxon>Acanthomorphata</taxon>
        <taxon>Gobiaria</taxon>
        <taxon>Gobiiformes</taxon>
        <taxon>Gobioidei</taxon>
        <taxon>Gobiidae</taxon>
        <taxon>Gobiinae</taxon>
        <taxon>Knipowitschia</taxon>
    </lineage>
</organism>
<keyword evidence="3" id="KW-1185">Reference proteome</keyword>
<protein>
    <submittedName>
        <fullName evidence="2">Uncharacterized protein</fullName>
    </submittedName>
</protein>
<feature type="region of interest" description="Disordered" evidence="1">
    <location>
        <begin position="95"/>
        <end position="120"/>
    </location>
</feature>
<accession>A0AAV2LXC3</accession>
<evidence type="ECO:0000313" key="2">
    <source>
        <dbReference type="EMBL" id="CAL1605702.1"/>
    </source>
</evidence>
<evidence type="ECO:0000313" key="3">
    <source>
        <dbReference type="Proteomes" id="UP001497482"/>
    </source>
</evidence>
<dbReference type="Proteomes" id="UP001497482">
    <property type="component" value="Chromosome 5"/>
</dbReference>
<gene>
    <name evidence="2" type="ORF">KC01_LOCUS33035</name>
</gene>
<proteinExistence type="predicted"/>
<sequence>MFGSFLQPQVFSGLCCHPALLPPPSERVPSTLTPSGAWILLQIQGRAHHSSCRGASLDVPLTLCERVGGWDPLRSRGQGGVCRGGTGQLLEGRVGGAVSREQKGTGTEEEGTEEMGSRKDTSVPYILHLAQARELAAGQSSYFPISP</sequence>